<evidence type="ECO:0000313" key="3">
    <source>
        <dbReference type="Proteomes" id="UP000789831"/>
    </source>
</evidence>
<proteinExistence type="predicted"/>
<sequence length="471" mass="54558">IINKYRLSMNSFKAHTLLSRTHSIALSVRLFQSQVGMFKLTRSRQLVLIRPYNSSQEKETQAEKGLKKYWNSFKTVVTDPSKKLASKKVLYTMGIGLVISYLYFTHESPRAQDKKMADVFKKGKIDREFNPTKLVKRENLENALKEILQLSFQRYFLISGEHGTGKTTLVQNTILNLQEPKGVIHFECPSDVKEFAKKLSKQLDCELYPFKLRDIIVQLATNAIRKGSTWYVEQDGYSEYSNWDLLSMQLLRTANYYMKKYKRPIVLILDQVDRIAKEDPKFLRILQDFAKDCADKGTLVIVFIASEGLVPQIMKSRSAWSRASTPFEVGDISDEEAVKFLQDSGIDKKKAEDAVKYLTGGRFTLLKEVQLLNRVNPKNLVEKFKEQMFTQIKRDLDTVELPANHEFFIKLIEVDHIDIQKAKTVIPLNMIHKLVEANILKENQDYTVSFHSRYIDTYFKEVILADDVVIH</sequence>
<dbReference type="OrthoDB" id="511599at2759"/>
<protein>
    <submittedName>
        <fullName evidence="2">7659_t:CDS:1</fullName>
    </submittedName>
</protein>
<dbReference type="InterPro" id="IPR027417">
    <property type="entry name" value="P-loop_NTPase"/>
</dbReference>
<feature type="non-terminal residue" evidence="2">
    <location>
        <position position="471"/>
    </location>
</feature>
<dbReference type="InterPro" id="IPR049945">
    <property type="entry name" value="AAA_22"/>
</dbReference>
<dbReference type="EMBL" id="CAJVPL010004578">
    <property type="protein sequence ID" value="CAG8649106.1"/>
    <property type="molecule type" value="Genomic_DNA"/>
</dbReference>
<feature type="domain" description="ORC1/DEAH AAA+ ATPase" evidence="1">
    <location>
        <begin position="155"/>
        <end position="309"/>
    </location>
</feature>
<dbReference type="PANTHER" id="PTHR36168:SF1">
    <property type="entry name" value="ORC1-LIKE AAA ATPASE DOMAIN-CONTAINING PROTEIN"/>
    <property type="match status" value="1"/>
</dbReference>
<organism evidence="2 3">
    <name type="scientific">Ambispora gerdemannii</name>
    <dbReference type="NCBI Taxonomy" id="144530"/>
    <lineage>
        <taxon>Eukaryota</taxon>
        <taxon>Fungi</taxon>
        <taxon>Fungi incertae sedis</taxon>
        <taxon>Mucoromycota</taxon>
        <taxon>Glomeromycotina</taxon>
        <taxon>Glomeromycetes</taxon>
        <taxon>Archaeosporales</taxon>
        <taxon>Ambisporaceae</taxon>
        <taxon>Ambispora</taxon>
    </lineage>
</organism>
<evidence type="ECO:0000259" key="1">
    <source>
        <dbReference type="Pfam" id="PF13401"/>
    </source>
</evidence>
<dbReference type="SUPFAM" id="SSF52540">
    <property type="entry name" value="P-loop containing nucleoside triphosphate hydrolases"/>
    <property type="match status" value="1"/>
</dbReference>
<accession>A0A9N9DV30</accession>
<dbReference type="Pfam" id="PF13401">
    <property type="entry name" value="AAA_22"/>
    <property type="match status" value="1"/>
</dbReference>
<keyword evidence="3" id="KW-1185">Reference proteome</keyword>
<evidence type="ECO:0000313" key="2">
    <source>
        <dbReference type="EMBL" id="CAG8649106.1"/>
    </source>
</evidence>
<reference evidence="2" key="1">
    <citation type="submission" date="2021-06" db="EMBL/GenBank/DDBJ databases">
        <authorList>
            <person name="Kallberg Y."/>
            <person name="Tangrot J."/>
            <person name="Rosling A."/>
        </authorList>
    </citation>
    <scope>NUCLEOTIDE SEQUENCE</scope>
    <source>
        <strain evidence="2">MT106</strain>
    </source>
</reference>
<comment type="caution">
    <text evidence="2">The sequence shown here is derived from an EMBL/GenBank/DDBJ whole genome shotgun (WGS) entry which is preliminary data.</text>
</comment>
<dbReference type="PANTHER" id="PTHR36168">
    <property type="entry name" value="CHROMOSOME 1, WHOLE GENOME SHOTGUN SEQUENCE"/>
    <property type="match status" value="1"/>
</dbReference>
<dbReference type="Proteomes" id="UP000789831">
    <property type="component" value="Unassembled WGS sequence"/>
</dbReference>
<dbReference type="AlphaFoldDB" id="A0A9N9DV30"/>
<name>A0A9N9DV30_9GLOM</name>
<dbReference type="GO" id="GO:0016887">
    <property type="term" value="F:ATP hydrolysis activity"/>
    <property type="evidence" value="ECO:0007669"/>
    <property type="project" value="InterPro"/>
</dbReference>
<gene>
    <name evidence="2" type="ORF">AGERDE_LOCUS11323</name>
</gene>
<dbReference type="Gene3D" id="3.40.50.300">
    <property type="entry name" value="P-loop containing nucleotide triphosphate hydrolases"/>
    <property type="match status" value="1"/>
</dbReference>